<dbReference type="EMBL" id="QKYN01000003">
    <property type="protein sequence ID" value="RAG87626.1"/>
    <property type="molecule type" value="Genomic_DNA"/>
</dbReference>
<dbReference type="OrthoDB" id="3874063at2"/>
<proteinExistence type="predicted"/>
<dbReference type="Pfam" id="PF19594">
    <property type="entry name" value="DUF6099"/>
    <property type="match status" value="1"/>
</dbReference>
<dbReference type="Proteomes" id="UP000248889">
    <property type="component" value="Unassembled WGS sequence"/>
</dbReference>
<accession>A0A2X0JBF0</accession>
<organism evidence="2 3">
    <name type="scientific">Streptacidiphilus pinicola</name>
    <dbReference type="NCBI Taxonomy" id="2219663"/>
    <lineage>
        <taxon>Bacteria</taxon>
        <taxon>Bacillati</taxon>
        <taxon>Actinomycetota</taxon>
        <taxon>Actinomycetes</taxon>
        <taxon>Kitasatosporales</taxon>
        <taxon>Streptomycetaceae</taxon>
        <taxon>Streptacidiphilus</taxon>
    </lineage>
</organism>
<protein>
    <submittedName>
        <fullName evidence="2">Uncharacterized protein</fullName>
    </submittedName>
</protein>
<name>A0A2X0JBF0_9ACTN</name>
<feature type="region of interest" description="Disordered" evidence="1">
    <location>
        <begin position="152"/>
        <end position="184"/>
    </location>
</feature>
<dbReference type="InterPro" id="IPR046081">
    <property type="entry name" value="DUF6099"/>
</dbReference>
<comment type="caution">
    <text evidence="2">The sequence shown here is derived from an EMBL/GenBank/DDBJ whole genome shotgun (WGS) entry which is preliminary data.</text>
</comment>
<sequence length="184" mass="19429">MDALRLIKTTRHALVEARSATDVTVEAWQACRVTEAVAQTAALALTHRALEGGSGCGPVEIARALAEAGAHAAECIGRPPDEPLTGDRAARLSELAHPVATVRELRVLLREVCQSLLVVALGADEQSLYWSCVDGVDAAFEARELATELLRALGEEPPGPPEAAETEEGEELTRVGVRLDPPPG</sequence>
<dbReference type="RefSeq" id="WP_133259796.1">
    <property type="nucleotide sequence ID" value="NZ_QKYN01000003.1"/>
</dbReference>
<evidence type="ECO:0000313" key="3">
    <source>
        <dbReference type="Proteomes" id="UP000248889"/>
    </source>
</evidence>
<dbReference type="AlphaFoldDB" id="A0A2X0JBF0"/>
<gene>
    <name evidence="2" type="ORF">DN069_00495</name>
</gene>
<evidence type="ECO:0000313" key="2">
    <source>
        <dbReference type="EMBL" id="RAG87626.1"/>
    </source>
</evidence>
<evidence type="ECO:0000256" key="1">
    <source>
        <dbReference type="SAM" id="MobiDB-lite"/>
    </source>
</evidence>
<reference evidence="2 3" key="1">
    <citation type="submission" date="2018-06" db="EMBL/GenBank/DDBJ databases">
        <title>Streptacidiphilus pinicola sp. nov., isolated from pine grove soil.</title>
        <authorList>
            <person name="Roh S.G."/>
            <person name="Park S."/>
            <person name="Kim M.-K."/>
            <person name="Yun B.-R."/>
            <person name="Park J."/>
            <person name="Kim M.J."/>
            <person name="Kim Y.S."/>
            <person name="Kim S.B."/>
        </authorList>
    </citation>
    <scope>NUCLEOTIDE SEQUENCE [LARGE SCALE GENOMIC DNA]</scope>
    <source>
        <strain evidence="2 3">MMS16-CNU450</strain>
    </source>
</reference>
<keyword evidence="3" id="KW-1185">Reference proteome</keyword>